<evidence type="ECO:0000256" key="4">
    <source>
        <dbReference type="PROSITE-ProRule" id="PRU00723"/>
    </source>
</evidence>
<feature type="domain" description="C3H1-type" evidence="6">
    <location>
        <begin position="319"/>
        <end position="345"/>
    </location>
</feature>
<feature type="domain" description="C3H1-type" evidence="6">
    <location>
        <begin position="295"/>
        <end position="318"/>
    </location>
</feature>
<feature type="zinc finger region" description="C3H1-type" evidence="4">
    <location>
        <begin position="295"/>
        <end position="318"/>
    </location>
</feature>
<dbReference type="PROSITE" id="PS50103">
    <property type="entry name" value="ZF_C3H1"/>
    <property type="match status" value="4"/>
</dbReference>
<dbReference type="SUPFAM" id="SSF90229">
    <property type="entry name" value="CCCH zinc finger"/>
    <property type="match status" value="3"/>
</dbReference>
<evidence type="ECO:0000259" key="6">
    <source>
        <dbReference type="PROSITE" id="PS50103"/>
    </source>
</evidence>
<dbReference type="InterPro" id="IPR036855">
    <property type="entry name" value="Znf_CCCH_sf"/>
</dbReference>
<keyword evidence="1 4" id="KW-0479">Metal-binding</keyword>
<proteinExistence type="predicted"/>
<organism evidence="7 8">
    <name type="scientific">Phyllosticta citrichinensis</name>
    <dbReference type="NCBI Taxonomy" id="1130410"/>
    <lineage>
        <taxon>Eukaryota</taxon>
        <taxon>Fungi</taxon>
        <taxon>Dikarya</taxon>
        <taxon>Ascomycota</taxon>
        <taxon>Pezizomycotina</taxon>
        <taxon>Dothideomycetes</taxon>
        <taxon>Dothideomycetes incertae sedis</taxon>
        <taxon>Botryosphaeriales</taxon>
        <taxon>Phyllostictaceae</taxon>
        <taxon>Phyllosticta</taxon>
    </lineage>
</organism>
<dbReference type="SMART" id="SM00356">
    <property type="entry name" value="ZnF_C3H1"/>
    <property type="match status" value="4"/>
</dbReference>
<feature type="compositionally biased region" description="Acidic residues" evidence="5">
    <location>
        <begin position="414"/>
        <end position="432"/>
    </location>
</feature>
<feature type="zinc finger region" description="C3H1-type" evidence="4">
    <location>
        <begin position="346"/>
        <end position="374"/>
    </location>
</feature>
<evidence type="ECO:0000256" key="3">
    <source>
        <dbReference type="ARBA" id="ARBA00022833"/>
    </source>
</evidence>
<keyword evidence="8" id="KW-1185">Reference proteome</keyword>
<feature type="compositionally biased region" description="Polar residues" evidence="5">
    <location>
        <begin position="83"/>
        <end position="114"/>
    </location>
</feature>
<evidence type="ECO:0000313" key="8">
    <source>
        <dbReference type="Proteomes" id="UP001456524"/>
    </source>
</evidence>
<reference evidence="7 8" key="1">
    <citation type="journal article" date="2022" name="G3 (Bethesda)">
        <title>Enemy or ally: a genomic approach to elucidate the lifestyle of Phyllosticta citrichinaensis.</title>
        <authorList>
            <person name="Buijs V.A."/>
            <person name="Groenewald J.Z."/>
            <person name="Haridas S."/>
            <person name="LaButti K.M."/>
            <person name="Lipzen A."/>
            <person name="Martin F.M."/>
            <person name="Barry K."/>
            <person name="Grigoriev I.V."/>
            <person name="Crous P.W."/>
            <person name="Seidl M.F."/>
        </authorList>
    </citation>
    <scope>NUCLEOTIDE SEQUENCE [LARGE SCALE GENOMIC DNA]</scope>
    <source>
        <strain evidence="7 8">CBS 129764</strain>
    </source>
</reference>
<dbReference type="PANTHER" id="PTHR46156">
    <property type="entry name" value="CCCH ZINGC FINGER"/>
    <property type="match status" value="1"/>
</dbReference>
<evidence type="ECO:0000313" key="7">
    <source>
        <dbReference type="EMBL" id="KAK8164397.1"/>
    </source>
</evidence>
<evidence type="ECO:0000256" key="2">
    <source>
        <dbReference type="ARBA" id="ARBA00022771"/>
    </source>
</evidence>
<feature type="region of interest" description="Disordered" evidence="5">
    <location>
        <begin position="403"/>
        <end position="432"/>
    </location>
</feature>
<sequence length="462" mass="50934">MSEDRELQAKIAALSGKINLAKQRDQTSHGQQTQYGMRYPRPPISTACVTDVQRGYGRGSANWTPHRGTPYGAPRGRGGKMFNNRTLVLNSSASRTNSPVSAATSTEGTPTSEIAPSPRGDGNGWVVKRDRHMQLINPAIYDKVAQQRAKDMEQTAEQRRQQRSLRERAKLNKHFQAAALPVSANTSVHNPPATSQSYEIDVEGVRFCVADGGSKLIRVSNDPITARVTPKHAKIGGVTFLRSKNGNLYRAGIVKTRQTKPVQKISEPCPRFTTTGTCSKGPQCRYLHDPNKVSICKDFLLRNNCPLGDACDLSHEPSPHRVPACLHFLRGNCTNNDCRYAHIRVNPSAPVCRAFGTIGYCEKGPECTERHVFECPDYANHAVCRNPKCRLPHVDRAGQIRKAASAQNGAVDSVDMDISSDDDEQINSDDVDSDAEIEEEIIMTEANDQGHEVSRQQDFIGF</sequence>
<gene>
    <name evidence="7" type="ORF">IWX90DRAFT_487655</name>
</gene>
<feature type="domain" description="C3H1-type" evidence="6">
    <location>
        <begin position="263"/>
        <end position="291"/>
    </location>
</feature>
<name>A0ABR1XS40_9PEZI</name>
<accession>A0ABR1XS40</accession>
<feature type="region of interest" description="Disordered" evidence="5">
    <location>
        <begin position="20"/>
        <end position="44"/>
    </location>
</feature>
<dbReference type="EMBL" id="JBBWUH010000006">
    <property type="protein sequence ID" value="KAK8164397.1"/>
    <property type="molecule type" value="Genomic_DNA"/>
</dbReference>
<protein>
    <submittedName>
        <fullName evidence="7">CCCH zinc finger protein</fullName>
    </submittedName>
</protein>
<feature type="zinc finger region" description="C3H1-type" evidence="4">
    <location>
        <begin position="319"/>
        <end position="345"/>
    </location>
</feature>
<feature type="region of interest" description="Disordered" evidence="5">
    <location>
        <begin position="59"/>
        <end position="125"/>
    </location>
</feature>
<evidence type="ECO:0000256" key="1">
    <source>
        <dbReference type="ARBA" id="ARBA00022723"/>
    </source>
</evidence>
<feature type="domain" description="C3H1-type" evidence="6">
    <location>
        <begin position="346"/>
        <end position="374"/>
    </location>
</feature>
<dbReference type="Pfam" id="PF00642">
    <property type="entry name" value="zf-CCCH"/>
    <property type="match status" value="1"/>
</dbReference>
<evidence type="ECO:0000256" key="5">
    <source>
        <dbReference type="SAM" id="MobiDB-lite"/>
    </source>
</evidence>
<dbReference type="Gene3D" id="4.10.1000.10">
    <property type="entry name" value="Zinc finger, CCCH-type"/>
    <property type="match status" value="2"/>
</dbReference>
<dbReference type="Proteomes" id="UP001456524">
    <property type="component" value="Unassembled WGS sequence"/>
</dbReference>
<keyword evidence="2 4" id="KW-0863">Zinc-finger</keyword>
<dbReference type="Pfam" id="PF14608">
    <property type="entry name" value="zf-CCCH_2"/>
    <property type="match status" value="1"/>
</dbReference>
<dbReference type="PANTHER" id="PTHR46156:SF1">
    <property type="entry name" value="ZINC FINGER CCCH DOMAIN-CONTAINING PROTEIN 3"/>
    <property type="match status" value="1"/>
</dbReference>
<dbReference type="InterPro" id="IPR000571">
    <property type="entry name" value="Znf_CCCH"/>
</dbReference>
<keyword evidence="3 4" id="KW-0862">Zinc</keyword>
<comment type="caution">
    <text evidence="7">The sequence shown here is derived from an EMBL/GenBank/DDBJ whole genome shotgun (WGS) entry which is preliminary data.</text>
</comment>
<feature type="zinc finger region" description="C3H1-type" evidence="4">
    <location>
        <begin position="263"/>
        <end position="291"/>
    </location>
</feature>